<dbReference type="SUPFAM" id="SSF48498">
    <property type="entry name" value="Tetracyclin repressor-like, C-terminal domain"/>
    <property type="match status" value="1"/>
</dbReference>
<keyword evidence="5" id="KW-1185">Reference proteome</keyword>
<evidence type="ECO:0000313" key="4">
    <source>
        <dbReference type="EMBL" id="OLN27337.1"/>
    </source>
</evidence>
<protein>
    <submittedName>
        <fullName evidence="4">Transcriptional regulator, TetR family</fullName>
    </submittedName>
</protein>
<feature type="domain" description="HTH tetR-type" evidence="3">
    <location>
        <begin position="26"/>
        <end position="86"/>
    </location>
</feature>
<dbReference type="InterPro" id="IPR009057">
    <property type="entry name" value="Homeodomain-like_sf"/>
</dbReference>
<keyword evidence="1 2" id="KW-0238">DNA-binding</keyword>
<sequence length="217" mass="25443">MMLNIIIHKSSERNRCRMPNQSYHHGDLKAELIRMGLKLLDQEGYERFSLRKVAKACNVSQTAPYRHFKDKDELIAAIAMEATKEFDQSLKHALIKFPDDPKKQLKEMGIAYVDFFVKNPEYLRLLFFSDIKSKMSLDSRLAENHFVDGHPFHTFFSAVERYKNNSPNETMVEKELMLYCWGLVHGISVLIANRDIPFEGDYFKLVSRIIDSDKFLW</sequence>
<organism evidence="4 5">
    <name type="scientific">Desulfosporosinus metallidurans</name>
    <dbReference type="NCBI Taxonomy" id="1888891"/>
    <lineage>
        <taxon>Bacteria</taxon>
        <taxon>Bacillati</taxon>
        <taxon>Bacillota</taxon>
        <taxon>Clostridia</taxon>
        <taxon>Eubacteriales</taxon>
        <taxon>Desulfitobacteriaceae</taxon>
        <taxon>Desulfosporosinus</taxon>
    </lineage>
</organism>
<dbReference type="PANTHER" id="PTHR43479">
    <property type="entry name" value="ACREF/ENVCD OPERON REPRESSOR-RELATED"/>
    <property type="match status" value="1"/>
</dbReference>
<dbReference type="STRING" id="1888891.DSOL_4608"/>
<feature type="DNA-binding region" description="H-T-H motif" evidence="2">
    <location>
        <begin position="49"/>
        <end position="68"/>
    </location>
</feature>
<dbReference type="InterPro" id="IPR001647">
    <property type="entry name" value="HTH_TetR"/>
</dbReference>
<dbReference type="SUPFAM" id="SSF46689">
    <property type="entry name" value="Homeodomain-like"/>
    <property type="match status" value="1"/>
</dbReference>
<dbReference type="Proteomes" id="UP000186102">
    <property type="component" value="Unassembled WGS sequence"/>
</dbReference>
<dbReference type="GO" id="GO:0003677">
    <property type="term" value="F:DNA binding"/>
    <property type="evidence" value="ECO:0007669"/>
    <property type="project" value="UniProtKB-UniRule"/>
</dbReference>
<reference evidence="4 5" key="1">
    <citation type="submission" date="2016-09" db="EMBL/GenBank/DDBJ databases">
        <title>Complete genome of Desulfosporosinus sp. OL.</title>
        <authorList>
            <person name="Mardanov A."/>
            <person name="Beletsky A."/>
            <person name="Panova A."/>
            <person name="Karnachuk O."/>
            <person name="Ravin N."/>
        </authorList>
    </citation>
    <scope>NUCLEOTIDE SEQUENCE [LARGE SCALE GENOMIC DNA]</scope>
    <source>
        <strain evidence="4 5">OL</strain>
    </source>
</reference>
<evidence type="ECO:0000256" key="1">
    <source>
        <dbReference type="ARBA" id="ARBA00023125"/>
    </source>
</evidence>
<accession>A0A1Q8QJ13</accession>
<dbReference type="PROSITE" id="PS50977">
    <property type="entry name" value="HTH_TETR_2"/>
    <property type="match status" value="1"/>
</dbReference>
<dbReference type="EMBL" id="MLBF01000059">
    <property type="protein sequence ID" value="OLN27337.1"/>
    <property type="molecule type" value="Genomic_DNA"/>
</dbReference>
<name>A0A1Q8QJ13_9FIRM</name>
<dbReference type="AlphaFoldDB" id="A0A1Q8QJ13"/>
<dbReference type="Pfam" id="PF00440">
    <property type="entry name" value="TetR_N"/>
    <property type="match status" value="1"/>
</dbReference>
<gene>
    <name evidence="4" type="ORF">DSOL_4608</name>
</gene>
<dbReference type="PANTHER" id="PTHR43479:SF20">
    <property type="entry name" value="HTH TETR-TYPE DOMAIN-CONTAINING PROTEIN"/>
    <property type="match status" value="1"/>
</dbReference>
<dbReference type="Gene3D" id="1.10.357.10">
    <property type="entry name" value="Tetracycline Repressor, domain 2"/>
    <property type="match status" value="1"/>
</dbReference>
<proteinExistence type="predicted"/>
<evidence type="ECO:0000256" key="2">
    <source>
        <dbReference type="PROSITE-ProRule" id="PRU00335"/>
    </source>
</evidence>
<dbReference type="PRINTS" id="PR00455">
    <property type="entry name" value="HTHTETR"/>
</dbReference>
<evidence type="ECO:0000313" key="5">
    <source>
        <dbReference type="Proteomes" id="UP000186102"/>
    </source>
</evidence>
<evidence type="ECO:0000259" key="3">
    <source>
        <dbReference type="PROSITE" id="PS50977"/>
    </source>
</evidence>
<comment type="caution">
    <text evidence="4">The sequence shown here is derived from an EMBL/GenBank/DDBJ whole genome shotgun (WGS) entry which is preliminary data.</text>
</comment>
<dbReference type="InterPro" id="IPR050624">
    <property type="entry name" value="HTH-type_Tx_Regulator"/>
</dbReference>
<dbReference type="InterPro" id="IPR036271">
    <property type="entry name" value="Tet_transcr_reg_TetR-rel_C_sf"/>
</dbReference>